<dbReference type="GeneID" id="27336557"/>
<feature type="compositionally biased region" description="Basic residues" evidence="1">
    <location>
        <begin position="1"/>
        <end position="11"/>
    </location>
</feature>
<evidence type="ECO:0000313" key="3">
    <source>
        <dbReference type="Proteomes" id="UP000053328"/>
    </source>
</evidence>
<dbReference type="PANTHER" id="PTHR21581">
    <property type="entry name" value="D-ALANYL-D-ALANINE CARBOXYPEPTIDASE"/>
    <property type="match status" value="1"/>
</dbReference>
<dbReference type="InterPro" id="IPR011990">
    <property type="entry name" value="TPR-like_helical_dom_sf"/>
</dbReference>
<dbReference type="OrthoDB" id="428342at2759"/>
<evidence type="ECO:0008006" key="4">
    <source>
        <dbReference type="Google" id="ProtNLM"/>
    </source>
</evidence>
<protein>
    <recommendedName>
        <fullName evidence="4">Trafficking protein particle complex subunit 12</fullName>
    </recommendedName>
</protein>
<reference evidence="2 3" key="1">
    <citation type="submission" date="2015-01" db="EMBL/GenBank/DDBJ databases">
        <title>The Genome Sequence of Exophiala spinifera CBS89968.</title>
        <authorList>
            <consortium name="The Broad Institute Genomics Platform"/>
            <person name="Cuomo C."/>
            <person name="de Hoog S."/>
            <person name="Gorbushina A."/>
            <person name="Stielow B."/>
            <person name="Teixiera M."/>
            <person name="Abouelleil A."/>
            <person name="Chapman S.B."/>
            <person name="Priest M."/>
            <person name="Young S.K."/>
            <person name="Wortman J."/>
            <person name="Nusbaum C."/>
            <person name="Birren B."/>
        </authorList>
    </citation>
    <scope>NUCLEOTIDE SEQUENCE [LARGE SCALE GENOMIC DNA]</scope>
    <source>
        <strain evidence="2 3">CBS 89968</strain>
    </source>
</reference>
<feature type="compositionally biased region" description="Low complexity" evidence="1">
    <location>
        <begin position="67"/>
        <end position="82"/>
    </location>
</feature>
<dbReference type="Gene3D" id="1.25.40.10">
    <property type="entry name" value="Tetratricopeptide repeat domain"/>
    <property type="match status" value="1"/>
</dbReference>
<dbReference type="STRING" id="91928.A0A0D2AZP4"/>
<proteinExistence type="predicted"/>
<dbReference type="HOGENOM" id="CLU_022275_0_0_1"/>
<dbReference type="RefSeq" id="XP_016232414.1">
    <property type="nucleotide sequence ID" value="XM_016383791.1"/>
</dbReference>
<dbReference type="VEuPathDB" id="FungiDB:PV08_09474"/>
<feature type="region of interest" description="Disordered" evidence="1">
    <location>
        <begin position="1"/>
        <end position="86"/>
    </location>
</feature>
<dbReference type="AlphaFoldDB" id="A0A0D2AZP4"/>
<dbReference type="Proteomes" id="UP000053328">
    <property type="component" value="Unassembled WGS sequence"/>
</dbReference>
<accession>A0A0D2AZP4</accession>
<gene>
    <name evidence="2" type="ORF">PV08_09474</name>
</gene>
<dbReference type="GO" id="GO:0030008">
    <property type="term" value="C:TRAPP complex"/>
    <property type="evidence" value="ECO:0007669"/>
    <property type="project" value="TreeGrafter"/>
</dbReference>
<organism evidence="2 3">
    <name type="scientific">Exophiala spinifera</name>
    <dbReference type="NCBI Taxonomy" id="91928"/>
    <lineage>
        <taxon>Eukaryota</taxon>
        <taxon>Fungi</taxon>
        <taxon>Dikarya</taxon>
        <taxon>Ascomycota</taxon>
        <taxon>Pezizomycotina</taxon>
        <taxon>Eurotiomycetes</taxon>
        <taxon>Chaetothyriomycetidae</taxon>
        <taxon>Chaetothyriales</taxon>
        <taxon>Herpotrichiellaceae</taxon>
        <taxon>Exophiala</taxon>
    </lineage>
</organism>
<dbReference type="GO" id="GO:0005794">
    <property type="term" value="C:Golgi apparatus"/>
    <property type="evidence" value="ECO:0007669"/>
    <property type="project" value="TreeGrafter"/>
</dbReference>
<feature type="compositionally biased region" description="Basic and acidic residues" evidence="1">
    <location>
        <begin position="54"/>
        <end position="66"/>
    </location>
</feature>
<dbReference type="SUPFAM" id="SSF48452">
    <property type="entry name" value="TPR-like"/>
    <property type="match status" value="1"/>
</dbReference>
<dbReference type="EMBL" id="KN847498">
    <property type="protein sequence ID" value="KIW12198.1"/>
    <property type="molecule type" value="Genomic_DNA"/>
</dbReference>
<evidence type="ECO:0000313" key="2">
    <source>
        <dbReference type="EMBL" id="KIW12198.1"/>
    </source>
</evidence>
<keyword evidence="3" id="KW-1185">Reference proteome</keyword>
<sequence>MASSHHSRKPSSRAALPRRTTKGPLDAPGDLVSSIETSPTPPLPQSAIQSPGDDAPRPPAENRTERSSTNQASRTSSSTETSASEERDMSFLLDASIYHSLSQLEVPGPFRKPFLPGPTTDTVEQSLEQLDSLLSQCDYLRAAQLAGSILTSGTLRPTDAKTVFRLLAVRYSCLELSGNLLLAAQEAKALEDLSSTFYYDDPKPWEPANEDTDMPRKVPHHMMPFSLRVQALRLQSIGFSDPRRGVTTLYDLAFECREHLSAPGLSAEDHSIWNERLQEISIRIVNALVEMGELECAARTLATMKPSDDKDIALWTSRMFLLRIKMGDVGRAHALAESSTLAAPDKLALKSLVAVAEGRYEEASRTLSECEERTDPGLRALVKQNLAVALLYNGEVSKSRKILEELINEGYSFQTLTINLATIYDLSAETSRDLKTSMVSKIASDPNTTGQLRSFLNADFKL</sequence>
<evidence type="ECO:0000256" key="1">
    <source>
        <dbReference type="SAM" id="MobiDB-lite"/>
    </source>
</evidence>
<name>A0A0D2AZP4_9EURO</name>
<dbReference type="PANTHER" id="PTHR21581:SF6">
    <property type="entry name" value="TRAFFICKING PROTEIN PARTICLE COMPLEX SUBUNIT 12"/>
    <property type="match status" value="1"/>
</dbReference>